<feature type="transmembrane region" description="Helical" evidence="6">
    <location>
        <begin position="95"/>
        <end position="119"/>
    </location>
</feature>
<feature type="transmembrane region" description="Helical" evidence="6">
    <location>
        <begin position="167"/>
        <end position="185"/>
    </location>
</feature>
<dbReference type="eggNOG" id="COG0534">
    <property type="taxonomic scope" value="Bacteria"/>
</dbReference>
<reference evidence="7" key="1">
    <citation type="submission" date="2009-07" db="EMBL/GenBank/DDBJ databases">
        <authorList>
            <person name="Weinstock G."/>
            <person name="Sodergren E."/>
            <person name="Clifton S."/>
            <person name="Fulton L."/>
            <person name="Fulton B."/>
            <person name="Courtney L."/>
            <person name="Fronick C."/>
            <person name="Harrison M."/>
            <person name="Strong C."/>
            <person name="Farmer C."/>
            <person name="Delahaunty K."/>
            <person name="Markovic C."/>
            <person name="Hall O."/>
            <person name="Minx P."/>
            <person name="Tomlinson C."/>
            <person name="Mitreva M."/>
            <person name="Nelson J."/>
            <person name="Hou S."/>
            <person name="Wollam A."/>
            <person name="Pepin K.H."/>
            <person name="Johnson M."/>
            <person name="Bhonagiri V."/>
            <person name="Nash W.E."/>
            <person name="Warren W."/>
            <person name="Chinwalla A."/>
            <person name="Mardis E.R."/>
            <person name="Wilson R.K."/>
        </authorList>
    </citation>
    <scope>NUCLEOTIDE SEQUENCE [LARGE SCALE GENOMIC DNA]</scope>
    <source>
        <strain evidence="7">DSM 14469</strain>
    </source>
</reference>
<evidence type="ECO:0000313" key="7">
    <source>
        <dbReference type="EMBL" id="EET62487.1"/>
    </source>
</evidence>
<keyword evidence="6" id="KW-1133">Transmembrane helix</keyword>
<evidence type="ECO:0000313" key="8">
    <source>
        <dbReference type="Proteomes" id="UP000005561"/>
    </source>
</evidence>
<feature type="transmembrane region" description="Helical" evidence="6">
    <location>
        <begin position="139"/>
        <end position="160"/>
    </location>
</feature>
<dbReference type="Proteomes" id="UP000005561">
    <property type="component" value="Unassembled WGS sequence"/>
</dbReference>
<keyword evidence="4" id="KW-0813">Transport</keyword>
<evidence type="ECO:0000256" key="6">
    <source>
        <dbReference type="SAM" id="Phobius"/>
    </source>
</evidence>
<dbReference type="PANTHER" id="PTHR43298">
    <property type="entry name" value="MULTIDRUG RESISTANCE PROTEIN NORM-RELATED"/>
    <property type="match status" value="1"/>
</dbReference>
<proteinExistence type="inferred from homology"/>
<organism evidence="7 8">
    <name type="scientific">Marvinbryantia formatexigens DSM 14469</name>
    <dbReference type="NCBI Taxonomy" id="478749"/>
    <lineage>
        <taxon>Bacteria</taxon>
        <taxon>Bacillati</taxon>
        <taxon>Bacillota</taxon>
        <taxon>Clostridia</taxon>
        <taxon>Lachnospirales</taxon>
        <taxon>Lachnospiraceae</taxon>
        <taxon>Marvinbryantia</taxon>
    </lineage>
</organism>
<evidence type="ECO:0000256" key="4">
    <source>
        <dbReference type="ARBA" id="ARBA00022448"/>
    </source>
</evidence>
<evidence type="ECO:0000256" key="3">
    <source>
        <dbReference type="ARBA" id="ARBA00020268"/>
    </source>
</evidence>
<dbReference type="GO" id="GO:0042910">
    <property type="term" value="F:xenobiotic transmembrane transporter activity"/>
    <property type="evidence" value="ECO:0007669"/>
    <property type="project" value="InterPro"/>
</dbReference>
<dbReference type="STRING" id="168384.SAMN05660368_02215"/>
<gene>
    <name evidence="7" type="ORF">BRYFOR_05522</name>
</gene>
<dbReference type="PANTHER" id="PTHR43298:SF2">
    <property type="entry name" value="FMN_FAD EXPORTER YEEO-RELATED"/>
    <property type="match status" value="1"/>
</dbReference>
<feature type="transmembrane region" description="Helical" evidence="6">
    <location>
        <begin position="191"/>
        <end position="213"/>
    </location>
</feature>
<comment type="caution">
    <text evidence="7">The sequence shown here is derived from an EMBL/GenBank/DDBJ whole genome shotgun (WGS) entry which is preliminary data.</text>
</comment>
<dbReference type="InterPro" id="IPR050222">
    <property type="entry name" value="MATE_MdtK"/>
</dbReference>
<comment type="function">
    <text evidence="1">Multidrug efflux pump.</text>
</comment>
<dbReference type="RefSeq" id="WP_006860322.1">
    <property type="nucleotide sequence ID" value="NZ_ACCL02000002.1"/>
</dbReference>
<dbReference type="EMBL" id="ACCL02000002">
    <property type="protein sequence ID" value="EET62487.1"/>
    <property type="molecule type" value="Genomic_DNA"/>
</dbReference>
<keyword evidence="6" id="KW-0812">Transmembrane</keyword>
<protein>
    <recommendedName>
        <fullName evidence="3">Probable multidrug resistance protein NorM</fullName>
    </recommendedName>
    <alternativeName>
        <fullName evidence="5">Multidrug-efflux transporter</fullName>
    </alternativeName>
</protein>
<evidence type="ECO:0000256" key="1">
    <source>
        <dbReference type="ARBA" id="ARBA00003408"/>
    </source>
</evidence>
<evidence type="ECO:0000256" key="5">
    <source>
        <dbReference type="ARBA" id="ARBA00031636"/>
    </source>
</evidence>
<dbReference type="Pfam" id="PF01554">
    <property type="entry name" value="MatE"/>
    <property type="match status" value="1"/>
</dbReference>
<dbReference type="GO" id="GO:0015297">
    <property type="term" value="F:antiporter activity"/>
    <property type="evidence" value="ECO:0007669"/>
    <property type="project" value="InterPro"/>
</dbReference>
<feature type="transmembrane region" description="Helical" evidence="6">
    <location>
        <begin position="41"/>
        <end position="59"/>
    </location>
</feature>
<keyword evidence="6" id="KW-0472">Membrane</keyword>
<feature type="transmembrane region" description="Helical" evidence="6">
    <location>
        <begin position="12"/>
        <end position="29"/>
    </location>
</feature>
<sequence length="259" mass="28875">MKITDDLTKGNIRNQLVVLALPLILGNIFQQLYNTIDSFIIGRYISHTAFAAVGVAGNIMNLFTFVISGGCNGISIIFAELYGERKWNTLRKESFLSFSFGCFVTAGLSIIGLLTLVPLLDVLQTPLVVRIFAQDYLRIIYLGLPATFLYNWCSCVLRAIGDTKTPLWILVFAMVLNFSLDYLFVVCCKTGIFGTAAATVVSQLFASIVCFMYMKVKYPCLLFGRRDMAFDRRLLLKTANFGLVSALHQSSLYIGKLFV</sequence>
<dbReference type="GO" id="GO:0005886">
    <property type="term" value="C:plasma membrane"/>
    <property type="evidence" value="ECO:0007669"/>
    <property type="project" value="TreeGrafter"/>
</dbReference>
<name>C6LA80_9FIRM</name>
<keyword evidence="8" id="KW-1185">Reference proteome</keyword>
<dbReference type="AlphaFoldDB" id="C6LA80"/>
<comment type="similarity">
    <text evidence="2">Belongs to the multi antimicrobial extrusion (MATE) (TC 2.A.66.1) family.</text>
</comment>
<accession>C6LA80</accession>
<evidence type="ECO:0000256" key="2">
    <source>
        <dbReference type="ARBA" id="ARBA00010199"/>
    </source>
</evidence>
<dbReference type="InterPro" id="IPR002528">
    <property type="entry name" value="MATE_fam"/>
</dbReference>